<feature type="domain" description="Sulfatase N-terminal" evidence="8">
    <location>
        <begin position="35"/>
        <end position="375"/>
    </location>
</feature>
<dbReference type="Pfam" id="PF10518">
    <property type="entry name" value="TAT_signal"/>
    <property type="match status" value="1"/>
</dbReference>
<dbReference type="CDD" id="cd16030">
    <property type="entry name" value="iduronate-2-sulfatase"/>
    <property type="match status" value="1"/>
</dbReference>
<keyword evidence="4" id="KW-0732">Signal</keyword>
<dbReference type="GO" id="GO:0004423">
    <property type="term" value="F:iduronate-2-sulfatase activity"/>
    <property type="evidence" value="ECO:0007669"/>
    <property type="project" value="InterPro"/>
</dbReference>
<dbReference type="RefSeq" id="WP_164650352.1">
    <property type="nucleotide sequence ID" value="NZ_CP047476.1"/>
</dbReference>
<evidence type="ECO:0000259" key="8">
    <source>
        <dbReference type="Pfam" id="PF00884"/>
    </source>
</evidence>
<dbReference type="InterPro" id="IPR035874">
    <property type="entry name" value="IDS"/>
</dbReference>
<dbReference type="AlphaFoldDB" id="A0A7Z2T757"/>
<evidence type="ECO:0000313" key="9">
    <source>
        <dbReference type="EMBL" id="QIA65452.1"/>
    </source>
</evidence>
<dbReference type="KEGG" id="vas:GT360_18095"/>
<keyword evidence="5 9" id="KW-0378">Hydrolase</keyword>
<evidence type="ECO:0000256" key="4">
    <source>
        <dbReference type="ARBA" id="ARBA00022729"/>
    </source>
</evidence>
<dbReference type="InterPro" id="IPR017850">
    <property type="entry name" value="Alkaline_phosphatase_core_sf"/>
</dbReference>
<dbReference type="PANTHER" id="PTHR45953">
    <property type="entry name" value="IDURONATE 2-SULFATASE"/>
    <property type="match status" value="1"/>
</dbReference>
<evidence type="ECO:0000256" key="3">
    <source>
        <dbReference type="ARBA" id="ARBA00022723"/>
    </source>
</evidence>
<dbReference type="PANTHER" id="PTHR45953:SF1">
    <property type="entry name" value="IDURONATE 2-SULFATASE"/>
    <property type="match status" value="1"/>
</dbReference>
<dbReference type="SUPFAM" id="SSF53649">
    <property type="entry name" value="Alkaline phosphatase-like"/>
    <property type="match status" value="1"/>
</dbReference>
<gene>
    <name evidence="9" type="ORF">GT360_18095</name>
</gene>
<feature type="region of interest" description="Disordered" evidence="7">
    <location>
        <begin position="162"/>
        <end position="187"/>
    </location>
</feature>
<protein>
    <submittedName>
        <fullName evidence="9">Sulfatase-like hydrolase/transferase</fullName>
    </submittedName>
</protein>
<dbReference type="Pfam" id="PF00884">
    <property type="entry name" value="Sulfatase"/>
    <property type="match status" value="1"/>
</dbReference>
<keyword evidence="9" id="KW-0808">Transferase</keyword>
<dbReference type="Proteomes" id="UP000464262">
    <property type="component" value="Chromosome 2"/>
</dbReference>
<sequence>MVTRRNFLFGAAGVAAAAALPSEAWLKELKKEYSNVLMFVVDDLNDWIEPMSGHPNTKTPNISRLASEATLFENAQAPAPLCGPSRTAILTGHTPSETGIYMHIEDDKIRLASDVAANSVFMSQYFKMHGYYTAGIGKIFHQGAAPGSFDVYGGRGGGKGGFGPKPDKKMNWDKKGTQTDWGPFPERDEMMPDYEAAQWLKEQLSMNHDKPFFLVGGFLRPHVPWHVPQKWFDMHPVDELVTPPYLASDLDDVPEIAKQISYWPSMPTMEWVQENDQWKNIIQAYLASITFVDSCIGTVLDALENSEYADNTAIVLWGDHGYHLGEKGRFSKGDLWERSTRTPLIIKPAKNAKKQTVSKPVNLMDIYPTMVSLAGLPKNHTIGGNDLSSLIADPNLDWPYPSLTTYGPNNHALKDERYRYIRYEDGSEELYDHSNDENEWKNLALDPAYDDVKKRLQAHLPTEHATWTPYSGHKGNEYFTKLTEEARQVLELE</sequence>
<dbReference type="PROSITE" id="PS51318">
    <property type="entry name" value="TAT"/>
    <property type="match status" value="1"/>
</dbReference>
<dbReference type="InterPro" id="IPR024607">
    <property type="entry name" value="Sulfatase_CS"/>
</dbReference>
<evidence type="ECO:0000313" key="10">
    <source>
        <dbReference type="Proteomes" id="UP000464262"/>
    </source>
</evidence>
<dbReference type="InterPro" id="IPR006311">
    <property type="entry name" value="TAT_signal"/>
</dbReference>
<keyword evidence="3" id="KW-0479">Metal-binding</keyword>
<dbReference type="GO" id="GO:0005737">
    <property type="term" value="C:cytoplasm"/>
    <property type="evidence" value="ECO:0007669"/>
    <property type="project" value="TreeGrafter"/>
</dbReference>
<dbReference type="Gene3D" id="3.40.720.10">
    <property type="entry name" value="Alkaline Phosphatase, subunit A"/>
    <property type="match status" value="1"/>
</dbReference>
<evidence type="ECO:0000256" key="2">
    <source>
        <dbReference type="ARBA" id="ARBA00008779"/>
    </source>
</evidence>
<comment type="similarity">
    <text evidence="2">Belongs to the sulfatase family.</text>
</comment>
<dbReference type="PROSITE" id="PS00523">
    <property type="entry name" value="SULFATASE_1"/>
    <property type="match status" value="1"/>
</dbReference>
<dbReference type="GO" id="GO:0016740">
    <property type="term" value="F:transferase activity"/>
    <property type="evidence" value="ECO:0007669"/>
    <property type="project" value="UniProtKB-KW"/>
</dbReference>
<dbReference type="InterPro" id="IPR000917">
    <property type="entry name" value="Sulfatase_N"/>
</dbReference>
<feature type="compositionally biased region" description="Basic and acidic residues" evidence="7">
    <location>
        <begin position="165"/>
        <end position="177"/>
    </location>
</feature>
<evidence type="ECO:0000256" key="1">
    <source>
        <dbReference type="ARBA" id="ARBA00001913"/>
    </source>
</evidence>
<evidence type="ECO:0000256" key="6">
    <source>
        <dbReference type="ARBA" id="ARBA00022837"/>
    </source>
</evidence>
<keyword evidence="10" id="KW-1185">Reference proteome</keyword>
<dbReference type="GO" id="GO:0046872">
    <property type="term" value="F:metal ion binding"/>
    <property type="evidence" value="ECO:0007669"/>
    <property type="project" value="UniProtKB-KW"/>
</dbReference>
<reference evidence="9 10" key="1">
    <citation type="submission" date="2020-01" db="EMBL/GenBank/DDBJ databases">
        <title>Whole genome and functional gene identification of agarase of Vibrio HN897.</title>
        <authorList>
            <person name="Liu Y."/>
            <person name="Zhao Z."/>
        </authorList>
    </citation>
    <scope>NUCLEOTIDE SEQUENCE [LARGE SCALE GENOMIC DNA]</scope>
    <source>
        <strain evidence="9 10">HN897</strain>
    </source>
</reference>
<evidence type="ECO:0000256" key="5">
    <source>
        <dbReference type="ARBA" id="ARBA00022801"/>
    </source>
</evidence>
<dbReference type="PROSITE" id="PS00149">
    <property type="entry name" value="SULFATASE_2"/>
    <property type="match status" value="1"/>
</dbReference>
<dbReference type="EMBL" id="CP047476">
    <property type="protein sequence ID" value="QIA65452.1"/>
    <property type="molecule type" value="Genomic_DNA"/>
</dbReference>
<dbReference type="InterPro" id="IPR019546">
    <property type="entry name" value="TAT_signal_bac_arc"/>
</dbReference>
<evidence type="ECO:0000256" key="7">
    <source>
        <dbReference type="SAM" id="MobiDB-lite"/>
    </source>
</evidence>
<organism evidence="9 10">
    <name type="scientific">Vibrio astriarenae</name>
    <dbReference type="NCBI Taxonomy" id="1481923"/>
    <lineage>
        <taxon>Bacteria</taxon>
        <taxon>Pseudomonadati</taxon>
        <taxon>Pseudomonadota</taxon>
        <taxon>Gammaproteobacteria</taxon>
        <taxon>Vibrionales</taxon>
        <taxon>Vibrionaceae</taxon>
        <taxon>Vibrio</taxon>
    </lineage>
</organism>
<name>A0A7Z2T757_9VIBR</name>
<accession>A0A7Z2T757</accession>
<keyword evidence="6" id="KW-0106">Calcium</keyword>
<proteinExistence type="inferred from homology"/>
<comment type="cofactor">
    <cofactor evidence="1">
        <name>Ca(2+)</name>
        <dbReference type="ChEBI" id="CHEBI:29108"/>
    </cofactor>
</comment>